<keyword evidence="4" id="KW-0812">Transmembrane</keyword>
<keyword evidence="3" id="KW-0687">Ribonucleoprotein</keyword>
<dbReference type="CDD" id="cd01433">
    <property type="entry name" value="Ribosomal_L16_L10e"/>
    <property type="match status" value="1"/>
</dbReference>
<dbReference type="GO" id="GO:0003735">
    <property type="term" value="F:structural constituent of ribosome"/>
    <property type="evidence" value="ECO:0007669"/>
    <property type="project" value="InterPro"/>
</dbReference>
<dbReference type="InterPro" id="IPR001197">
    <property type="entry name" value="Ribosomal_uL16_euk_arch"/>
</dbReference>
<evidence type="ECO:0008006" key="7">
    <source>
        <dbReference type="Google" id="ProtNLM"/>
    </source>
</evidence>
<evidence type="ECO:0000313" key="6">
    <source>
        <dbReference type="Proteomes" id="UP001146120"/>
    </source>
</evidence>
<feature type="transmembrane region" description="Helical" evidence="4">
    <location>
        <begin position="667"/>
        <end position="687"/>
    </location>
</feature>
<name>A0AAV2Z2A6_9STRA</name>
<proteinExistence type="inferred from homology"/>
<dbReference type="InterPro" id="IPR016180">
    <property type="entry name" value="Ribosomal_uL16_dom"/>
</dbReference>
<dbReference type="PROSITE" id="PS01257">
    <property type="entry name" value="RIBOSOMAL_L10E"/>
    <property type="match status" value="1"/>
</dbReference>
<dbReference type="GO" id="GO:0005840">
    <property type="term" value="C:ribosome"/>
    <property type="evidence" value="ECO:0007669"/>
    <property type="project" value="UniProtKB-KW"/>
</dbReference>
<accession>A0AAV2Z2A6</accession>
<evidence type="ECO:0000256" key="1">
    <source>
        <dbReference type="ARBA" id="ARBA00008931"/>
    </source>
</evidence>
<keyword evidence="2" id="KW-0689">Ribosomal protein</keyword>
<evidence type="ECO:0000256" key="3">
    <source>
        <dbReference type="ARBA" id="ARBA00023274"/>
    </source>
</evidence>
<dbReference type="NCBIfam" id="TIGR00279">
    <property type="entry name" value="uL16_euk_arch"/>
    <property type="match status" value="1"/>
</dbReference>
<evidence type="ECO:0000313" key="5">
    <source>
        <dbReference type="EMBL" id="DBA00531.1"/>
    </source>
</evidence>
<comment type="caution">
    <text evidence="5">The sequence shown here is derived from an EMBL/GenBank/DDBJ whole genome shotgun (WGS) entry which is preliminary data.</text>
</comment>
<protein>
    <recommendedName>
        <fullName evidence="7">60S ribosomal protein L10</fullName>
    </recommendedName>
</protein>
<dbReference type="PANTHER" id="PTHR40861:SF1">
    <property type="entry name" value="PHOSPHATIDATE PHOSPHATASE APP1 CATALYTIC DOMAIN-CONTAINING PROTEIN"/>
    <property type="match status" value="1"/>
</dbReference>
<dbReference type="Proteomes" id="UP001146120">
    <property type="component" value="Unassembled WGS sequence"/>
</dbReference>
<dbReference type="InterPro" id="IPR018255">
    <property type="entry name" value="Ribosomal_uL16_CS_euk_arc"/>
</dbReference>
<reference evidence="5" key="1">
    <citation type="submission" date="2022-11" db="EMBL/GenBank/DDBJ databases">
        <authorList>
            <person name="Morgan W.R."/>
            <person name="Tartar A."/>
        </authorList>
    </citation>
    <scope>NUCLEOTIDE SEQUENCE</scope>
    <source>
        <strain evidence="5">ARSEF 373</strain>
    </source>
</reference>
<dbReference type="Pfam" id="PF00252">
    <property type="entry name" value="Ribosomal_L16"/>
    <property type="match status" value="1"/>
</dbReference>
<dbReference type="SUPFAM" id="SSF54686">
    <property type="entry name" value="Ribosomal protein L16p/L10e"/>
    <property type="match status" value="1"/>
</dbReference>
<comment type="similarity">
    <text evidence="1">Belongs to the universal ribosomal protein uL16 family.</text>
</comment>
<dbReference type="NCBIfam" id="NF003239">
    <property type="entry name" value="PRK04199.1-4"/>
    <property type="match status" value="1"/>
</dbReference>
<evidence type="ECO:0000256" key="2">
    <source>
        <dbReference type="ARBA" id="ARBA00022980"/>
    </source>
</evidence>
<dbReference type="GO" id="GO:1990904">
    <property type="term" value="C:ribonucleoprotein complex"/>
    <property type="evidence" value="ECO:0007669"/>
    <property type="project" value="UniProtKB-KW"/>
</dbReference>
<keyword evidence="4" id="KW-0472">Membrane</keyword>
<dbReference type="AlphaFoldDB" id="A0AAV2Z2A6"/>
<dbReference type="FunFam" id="3.90.1170.10:FF:000002">
    <property type="entry name" value="60S ribosomal protein L10"/>
    <property type="match status" value="1"/>
</dbReference>
<sequence>MARCYRFQNKKPFIKSRFCRGVPDPKIRIYDVGNKKASVDAFPFVAHLVSDEKEQLSSEALEAARIAANRYLVKYCGKDNFHMRIRCHPFQVLRINKMLSCAGADRLQTGMRHAYGKPAGVAARVAIGQPIISVRSKDNFGPAVVEALRRAKFKFPGRQKVLGSKKWGFTKYEREVYAKMRAEGSLAVDGNHEKYLPNHGPLAPALRIIYFGRIPSYEGLMAELEAATTLRQVDECIDALDLDWVLNASWKARELATFVNGYFDIPQLQCRTLASLIVSCQRYAGDKIVAGAIQEWFCAKQRLDCMELKREVDMRVSLFDLIYTHLRSHRLRETILTHFDVQANALRASQGFVAPVKTISAVENTVYSAHSDIRFPELTVYPGVEQFHDEVLSATYARTTDSAHDSDSGLGLEASTSSSLKARYYRQAFLLDQKWPFVGANGSDLDASGFACHTLLAGSVLDVLSADRARQSKLEVSGPHLSDTELPPHVAVVMCAHIYQSIRRFGRIFGEWRLLFVGNNSHDAIPLASELLQNPHIYAVDAVLLHDVVRANPTSSEPRSNQRPHKWRECEEAGIQQFRTYIGAIYVLYTRGLVGIDAVGRVVRATASTFSKIPFESSEKRRNMAKEIMTDVSVVLDELPCNEAMNLVRSLNTSLADAHGIERSQSLWWPIFVLVLLLVVVCVALLCHGLDPLRLLRSTFRMPKLHLKATSSTSAERESLLAKERKSRIRFTGKVPLYQDTISALSECQSPGEIEAFLRVINMPNLLNTEIKAQHFAQYIEKHFDLSALSVNSLGMIIAGLQKYATGERVACFVGHCFASKKGAECTALKDDVERQISLFGLVYHRIRSTDIRETILQHFEREAAELKASGNYSAPFKLLCDIDDTLYSVLFDRRYPELTVYPGVHQFMHELLEANQSAGKSASPEANGRLETTTLSQLSITASTSKPKASTRLKSVVSWNSKRSGRTQRITFLTARPELLRKRSTQELRACGFSHFTILMGRLTNVIGAQRIASGKLENFKRFKRIFSEYRFIFVGDNGQGDIDLGKLLLENPHLYSVSAVLIHDVIRNHPLSNNGHFDVLRPRPYRWRECDQHGIHTFRTYIGAMHSLYSLGIVTLDAVVRVVQATSDAYSSIQFDSIAQQHTIAEEIMTDVSVVLDELPCHEAMELVASLNEELVSGHERLPDDPGAAAAILEEIV</sequence>
<gene>
    <name evidence="5" type="ORF">N0F65_006435</name>
</gene>
<dbReference type="GO" id="GO:0006412">
    <property type="term" value="P:translation"/>
    <property type="evidence" value="ECO:0007669"/>
    <property type="project" value="InterPro"/>
</dbReference>
<reference evidence="5" key="2">
    <citation type="journal article" date="2023" name="Microbiol Resour">
        <title>Decontamination and Annotation of the Draft Genome Sequence of the Oomycete Lagenidium giganteum ARSEF 373.</title>
        <authorList>
            <person name="Morgan W.R."/>
            <person name="Tartar A."/>
        </authorList>
    </citation>
    <scope>NUCLEOTIDE SEQUENCE</scope>
    <source>
        <strain evidence="5">ARSEF 373</strain>
    </source>
</reference>
<evidence type="ECO:0000256" key="4">
    <source>
        <dbReference type="SAM" id="Phobius"/>
    </source>
</evidence>
<keyword evidence="4" id="KW-1133">Transmembrane helix</keyword>
<dbReference type="PANTHER" id="PTHR40861">
    <property type="entry name" value="DUF2183 DOMAIN-CONTAINING PROTEIN"/>
    <property type="match status" value="1"/>
</dbReference>
<dbReference type="InterPro" id="IPR047873">
    <property type="entry name" value="Ribosomal_uL16"/>
</dbReference>
<dbReference type="InterPro" id="IPR036920">
    <property type="entry name" value="Ribosomal_uL16_sf"/>
</dbReference>
<dbReference type="Gene3D" id="3.90.1170.10">
    <property type="entry name" value="Ribosomal protein L10e/L16"/>
    <property type="match status" value="1"/>
</dbReference>
<organism evidence="5 6">
    <name type="scientific">Lagenidium giganteum</name>
    <dbReference type="NCBI Taxonomy" id="4803"/>
    <lineage>
        <taxon>Eukaryota</taxon>
        <taxon>Sar</taxon>
        <taxon>Stramenopiles</taxon>
        <taxon>Oomycota</taxon>
        <taxon>Peronosporomycetes</taxon>
        <taxon>Pythiales</taxon>
        <taxon>Pythiaceae</taxon>
    </lineage>
</organism>
<dbReference type="EMBL" id="DAKRPA010000062">
    <property type="protein sequence ID" value="DBA00531.1"/>
    <property type="molecule type" value="Genomic_DNA"/>
</dbReference>
<keyword evidence="6" id="KW-1185">Reference proteome</keyword>